<keyword evidence="3" id="KW-1185">Reference proteome</keyword>
<dbReference type="RefSeq" id="WP_406765545.1">
    <property type="nucleotide sequence ID" value="NZ_JBJHZY010000002.1"/>
</dbReference>
<name>A0ABW8TU92_9CLOT</name>
<evidence type="ECO:0000259" key="1">
    <source>
        <dbReference type="Pfam" id="PF00535"/>
    </source>
</evidence>
<protein>
    <submittedName>
        <fullName evidence="2">Glycosyltransferase family 2 protein</fullName>
    </submittedName>
</protein>
<evidence type="ECO:0000313" key="2">
    <source>
        <dbReference type="EMBL" id="MFL0268924.1"/>
    </source>
</evidence>
<dbReference type="Pfam" id="PF00535">
    <property type="entry name" value="Glycos_transf_2"/>
    <property type="match status" value="1"/>
</dbReference>
<dbReference type="Gene3D" id="3.90.550.10">
    <property type="entry name" value="Spore Coat Polysaccharide Biosynthesis Protein SpsA, Chain A"/>
    <property type="match status" value="1"/>
</dbReference>
<evidence type="ECO:0000313" key="3">
    <source>
        <dbReference type="Proteomes" id="UP001623661"/>
    </source>
</evidence>
<accession>A0ABW8TU92</accession>
<dbReference type="InterPro" id="IPR001173">
    <property type="entry name" value="Glyco_trans_2-like"/>
</dbReference>
<dbReference type="SUPFAM" id="SSF53448">
    <property type="entry name" value="Nucleotide-diphospho-sugar transferases"/>
    <property type="match status" value="1"/>
</dbReference>
<dbReference type="CDD" id="cd00761">
    <property type="entry name" value="Glyco_tranf_GTA_type"/>
    <property type="match status" value="1"/>
</dbReference>
<gene>
    <name evidence="2" type="ORF">ACJDUH_12555</name>
</gene>
<dbReference type="InterPro" id="IPR029044">
    <property type="entry name" value="Nucleotide-diphossugar_trans"/>
</dbReference>
<reference evidence="2 3" key="1">
    <citation type="submission" date="2024-11" db="EMBL/GenBank/DDBJ databases">
        <authorList>
            <person name="Heng Y.C."/>
            <person name="Lim A.C.H."/>
            <person name="Lee J.K.Y."/>
            <person name="Kittelmann S."/>
        </authorList>
    </citation>
    <scope>NUCLEOTIDE SEQUENCE [LARGE SCALE GENOMIC DNA]</scope>
    <source>
        <strain evidence="2 3">WILCCON 0202</strain>
    </source>
</reference>
<dbReference type="Proteomes" id="UP001623661">
    <property type="component" value="Unassembled WGS sequence"/>
</dbReference>
<proteinExistence type="predicted"/>
<dbReference type="EMBL" id="JBJHZY010000002">
    <property type="protein sequence ID" value="MFL0268924.1"/>
    <property type="molecule type" value="Genomic_DNA"/>
</dbReference>
<dbReference type="PANTHER" id="PTHR22916">
    <property type="entry name" value="GLYCOSYLTRANSFERASE"/>
    <property type="match status" value="1"/>
</dbReference>
<comment type="caution">
    <text evidence="2">The sequence shown here is derived from an EMBL/GenBank/DDBJ whole genome shotgun (WGS) entry which is preliminary data.</text>
</comment>
<sequence>MEKPFITIFTPTYNRAYRLNALYQSLKRQTYSDFEWIVIDDGSLDNTIDLFEKWKLEANSFNIKYLKVDNGGKHRAINKGVTLAEGKLFFIVDSDDYLTDDALEKVVKWEATLSKDQTNFAGIAGAKGTSEKNIIGTSSNIAYIDSTSQERFTCGITGDKAEVFYTDILRKFPFPEIEGENFITESVVWFAIGKAGYKLRWFNDIIYIAEYLPDGLTSSENTIFKSNPKGYLISMLSDLDNLKLSRLKKMAYYAMYFEIGTSLGLSKEKIIKDLNISTFILFLSITLKKIKKALMRNK</sequence>
<organism evidence="2 3">
    <name type="scientific">Candidatus Clostridium radicumherbarum</name>
    <dbReference type="NCBI Taxonomy" id="3381662"/>
    <lineage>
        <taxon>Bacteria</taxon>
        <taxon>Bacillati</taxon>
        <taxon>Bacillota</taxon>
        <taxon>Clostridia</taxon>
        <taxon>Eubacteriales</taxon>
        <taxon>Clostridiaceae</taxon>
        <taxon>Clostridium</taxon>
    </lineage>
</organism>
<feature type="domain" description="Glycosyltransferase 2-like" evidence="1">
    <location>
        <begin position="7"/>
        <end position="109"/>
    </location>
</feature>